<feature type="region of interest" description="Disordered" evidence="1">
    <location>
        <begin position="86"/>
        <end position="117"/>
    </location>
</feature>
<sequence>MFSGYRLVVTTEKMSDLKYTGIKADRQALLLQRYHQFINGLSDVTKEPVKVFDPLPQRALDELDLIRKVSATLQDKKNEEMQRIAQAGKEAAESAKQAAAEKEAAEKAATDEAVKEY</sequence>
<evidence type="ECO:0000313" key="2">
    <source>
        <dbReference type="EMBL" id="CAB3252597.1"/>
    </source>
</evidence>
<name>A0A8S1AR39_ARCPL</name>
<comment type="caution">
    <text evidence="2">The sequence shown here is derived from an EMBL/GenBank/DDBJ whole genome shotgun (WGS) entry which is preliminary data.</text>
</comment>
<dbReference type="Proteomes" id="UP000494256">
    <property type="component" value="Unassembled WGS sequence"/>
</dbReference>
<accession>A0A8S1AR39</accession>
<dbReference type="OrthoDB" id="10260459at2759"/>
<feature type="compositionally biased region" description="Basic and acidic residues" evidence="1">
    <location>
        <begin position="99"/>
        <end position="117"/>
    </location>
</feature>
<reference evidence="2 3" key="1">
    <citation type="submission" date="2020-04" db="EMBL/GenBank/DDBJ databases">
        <authorList>
            <person name="Wallbank WR R."/>
            <person name="Pardo Diaz C."/>
            <person name="Kozak K."/>
            <person name="Martin S."/>
            <person name="Jiggins C."/>
            <person name="Moest M."/>
            <person name="Warren A I."/>
            <person name="Byers J.R.P. K."/>
            <person name="Montejo-Kovacevich G."/>
            <person name="Yen C E."/>
        </authorList>
    </citation>
    <scope>NUCLEOTIDE SEQUENCE [LARGE SCALE GENOMIC DNA]</scope>
</reference>
<organism evidence="2 3">
    <name type="scientific">Arctia plantaginis</name>
    <name type="common">Wood tiger moth</name>
    <name type="synonym">Phalaena plantaginis</name>
    <dbReference type="NCBI Taxonomy" id="874455"/>
    <lineage>
        <taxon>Eukaryota</taxon>
        <taxon>Metazoa</taxon>
        <taxon>Ecdysozoa</taxon>
        <taxon>Arthropoda</taxon>
        <taxon>Hexapoda</taxon>
        <taxon>Insecta</taxon>
        <taxon>Pterygota</taxon>
        <taxon>Neoptera</taxon>
        <taxon>Endopterygota</taxon>
        <taxon>Lepidoptera</taxon>
        <taxon>Glossata</taxon>
        <taxon>Ditrysia</taxon>
        <taxon>Noctuoidea</taxon>
        <taxon>Erebidae</taxon>
        <taxon>Arctiinae</taxon>
        <taxon>Arctia</taxon>
    </lineage>
</organism>
<feature type="compositionally biased region" description="Low complexity" evidence="1">
    <location>
        <begin position="86"/>
        <end position="98"/>
    </location>
</feature>
<evidence type="ECO:0000256" key="1">
    <source>
        <dbReference type="SAM" id="MobiDB-lite"/>
    </source>
</evidence>
<evidence type="ECO:0000313" key="3">
    <source>
        <dbReference type="Proteomes" id="UP000494256"/>
    </source>
</evidence>
<gene>
    <name evidence="2" type="ORF">APLA_LOCUS14059</name>
</gene>
<proteinExistence type="predicted"/>
<dbReference type="EMBL" id="CADEBD010000370">
    <property type="protein sequence ID" value="CAB3252597.1"/>
    <property type="molecule type" value="Genomic_DNA"/>
</dbReference>
<dbReference type="AlphaFoldDB" id="A0A8S1AR39"/>
<protein>
    <submittedName>
        <fullName evidence="2">Uncharacterized protein</fullName>
    </submittedName>
</protein>